<protein>
    <recommendedName>
        <fullName evidence="4">Isochorismatase-like domain-containing protein</fullName>
    </recommendedName>
</protein>
<name>A0A2T1HRS5_9HYPH</name>
<accession>A0A2T1HRS5</accession>
<sequence>MSARLEEQARSEGRALLARFAGRTPILALASADMGLLPQPWEPGPSRDRLAALLRWARSEPLTVAHMRHRAGPGRAAFCADALRPRIDELVCEYAEPSFYACEAFGRFLAAVAAPVLLVVGMGPVGCLAHTIREGARRGHIVIGIAGSWLAVPPRAGRNRDEAAPADATGGGAGNSALKGTWNVEL</sequence>
<reference evidence="3" key="1">
    <citation type="submission" date="2018-03" db="EMBL/GenBank/DDBJ databases">
        <authorList>
            <person name="Sun L."/>
            <person name="Liu H."/>
            <person name="Chen W."/>
            <person name="Huang K."/>
            <person name="Liu W."/>
            <person name="Gao X."/>
        </authorList>
    </citation>
    <scope>NUCLEOTIDE SEQUENCE [LARGE SCALE GENOMIC DNA]</scope>
    <source>
        <strain evidence="3">SH9</strain>
    </source>
</reference>
<keyword evidence="3" id="KW-1185">Reference proteome</keyword>
<dbReference type="RefSeq" id="WP_106337632.1">
    <property type="nucleotide sequence ID" value="NZ_PVZS01000014.1"/>
</dbReference>
<comment type="caution">
    <text evidence="2">The sequence shown here is derived from an EMBL/GenBank/DDBJ whole genome shotgun (WGS) entry which is preliminary data.</text>
</comment>
<evidence type="ECO:0000256" key="1">
    <source>
        <dbReference type="SAM" id="MobiDB-lite"/>
    </source>
</evidence>
<evidence type="ECO:0000313" key="2">
    <source>
        <dbReference type="EMBL" id="PSC04337.1"/>
    </source>
</evidence>
<proteinExistence type="predicted"/>
<feature type="region of interest" description="Disordered" evidence="1">
    <location>
        <begin position="156"/>
        <end position="186"/>
    </location>
</feature>
<dbReference type="EMBL" id="PVZS01000014">
    <property type="protein sequence ID" value="PSC04337.1"/>
    <property type="molecule type" value="Genomic_DNA"/>
</dbReference>
<evidence type="ECO:0000313" key="3">
    <source>
        <dbReference type="Proteomes" id="UP000239772"/>
    </source>
</evidence>
<gene>
    <name evidence="2" type="ORF">SLNSH_13985</name>
</gene>
<evidence type="ECO:0008006" key="4">
    <source>
        <dbReference type="Google" id="ProtNLM"/>
    </source>
</evidence>
<organism evidence="2 3">
    <name type="scientific">Alsobacter soli</name>
    <dbReference type="NCBI Taxonomy" id="2109933"/>
    <lineage>
        <taxon>Bacteria</taxon>
        <taxon>Pseudomonadati</taxon>
        <taxon>Pseudomonadota</taxon>
        <taxon>Alphaproteobacteria</taxon>
        <taxon>Hyphomicrobiales</taxon>
        <taxon>Alsobacteraceae</taxon>
        <taxon>Alsobacter</taxon>
    </lineage>
</organism>
<dbReference type="Proteomes" id="UP000239772">
    <property type="component" value="Unassembled WGS sequence"/>
</dbReference>
<dbReference type="AlphaFoldDB" id="A0A2T1HRS5"/>